<reference evidence="2 3" key="1">
    <citation type="submission" date="2020-05" db="EMBL/GenBank/DDBJ databases">
        <title>Identification and distribution of gene clusters putatively required for synthesis of sphingolipid metabolism inhibitors in phylogenetically diverse species of the filamentous fungus Fusarium.</title>
        <authorList>
            <person name="Kim H.-S."/>
            <person name="Busman M."/>
            <person name="Brown D.W."/>
            <person name="Divon H."/>
            <person name="Uhlig S."/>
            <person name="Proctor R.H."/>
        </authorList>
    </citation>
    <scope>NUCLEOTIDE SEQUENCE [LARGE SCALE GENOMIC DNA]</scope>
    <source>
        <strain evidence="2 3">NRRL 53147</strain>
    </source>
</reference>
<evidence type="ECO:0000313" key="3">
    <source>
        <dbReference type="Proteomes" id="UP000522262"/>
    </source>
</evidence>
<comment type="caution">
    <text evidence="2">The sequence shown here is derived from an EMBL/GenBank/DDBJ whole genome shotgun (WGS) entry which is preliminary data.</text>
</comment>
<dbReference type="Proteomes" id="UP000522262">
    <property type="component" value="Unassembled WGS sequence"/>
</dbReference>
<evidence type="ECO:0000313" key="2">
    <source>
        <dbReference type="EMBL" id="KAF5556896.1"/>
    </source>
</evidence>
<dbReference type="EMBL" id="JAAOAM010000024">
    <property type="protein sequence ID" value="KAF5556896.1"/>
    <property type="molecule type" value="Genomic_DNA"/>
</dbReference>
<proteinExistence type="predicted"/>
<dbReference type="Pfam" id="PF25534">
    <property type="entry name" value="DUF7918"/>
    <property type="match status" value="1"/>
</dbReference>
<gene>
    <name evidence="2" type="ORF">FMEXI_949</name>
</gene>
<dbReference type="InterPro" id="IPR057678">
    <property type="entry name" value="DUF7918"/>
</dbReference>
<organism evidence="2 3">
    <name type="scientific">Fusarium mexicanum</name>
    <dbReference type="NCBI Taxonomy" id="751941"/>
    <lineage>
        <taxon>Eukaryota</taxon>
        <taxon>Fungi</taxon>
        <taxon>Dikarya</taxon>
        <taxon>Ascomycota</taxon>
        <taxon>Pezizomycotina</taxon>
        <taxon>Sordariomycetes</taxon>
        <taxon>Hypocreomycetidae</taxon>
        <taxon>Hypocreales</taxon>
        <taxon>Nectriaceae</taxon>
        <taxon>Fusarium</taxon>
        <taxon>Fusarium fujikuroi species complex</taxon>
    </lineage>
</organism>
<dbReference type="AlphaFoldDB" id="A0A8H5N803"/>
<accession>A0A8H5N803</accession>
<protein>
    <recommendedName>
        <fullName evidence="1">DUF7918 domain-containing protein</fullName>
    </recommendedName>
</protein>
<keyword evidence="3" id="KW-1185">Reference proteome</keyword>
<evidence type="ECO:0000259" key="1">
    <source>
        <dbReference type="Pfam" id="PF25534"/>
    </source>
</evidence>
<feature type="domain" description="DUF7918" evidence="1">
    <location>
        <begin position="9"/>
        <end position="251"/>
    </location>
</feature>
<name>A0A8H5N803_9HYPO</name>
<sequence>MAVLRSIPGLNISIIVDGKPATEHIPLPEYFPPLIDATGHQGIEHNKCHFKSEAGKPYAIRIRISSDFTFFCGEDTIMISIYIDGKPFDNVIIPKRYIVSATLDGKEYDEVISYCHRELSDGSSECYKPFFRDIRHPGKSTTTLMYHLPNMNVAYQADDDSGISDAESIMALGSIQVAIEVARETGPGVMRNDQFSDDKRNETLVIDNEALQSYGSGQIHATTYTRKDKTLDMGYIAVDSEAHIGNFFFYYQAPPAYRAEFNLQSKFEDRWANAMVR</sequence>